<dbReference type="InterPro" id="IPR023828">
    <property type="entry name" value="Peptidase_S8_Ser-AS"/>
</dbReference>
<feature type="active site" description="Charge relay system" evidence="5">
    <location>
        <position position="271"/>
    </location>
</feature>
<name>A0ABN2DSC3_9ACTN</name>
<evidence type="ECO:0000256" key="2">
    <source>
        <dbReference type="ARBA" id="ARBA00022670"/>
    </source>
</evidence>
<feature type="active site" description="Charge relay system" evidence="5">
    <location>
        <position position="447"/>
    </location>
</feature>
<dbReference type="InterPro" id="IPR015500">
    <property type="entry name" value="Peptidase_S8_subtilisin-rel"/>
</dbReference>
<evidence type="ECO:0000256" key="6">
    <source>
        <dbReference type="RuleBase" id="RU003355"/>
    </source>
</evidence>
<keyword evidence="2 5" id="KW-0645">Protease</keyword>
<dbReference type="InterPro" id="IPR013783">
    <property type="entry name" value="Ig-like_fold"/>
</dbReference>
<reference evidence="9 10" key="1">
    <citation type="journal article" date="2019" name="Int. J. Syst. Evol. Microbiol.">
        <title>The Global Catalogue of Microorganisms (GCM) 10K type strain sequencing project: providing services to taxonomists for standard genome sequencing and annotation.</title>
        <authorList>
            <consortium name="The Broad Institute Genomics Platform"/>
            <consortium name="The Broad Institute Genome Sequencing Center for Infectious Disease"/>
            <person name="Wu L."/>
            <person name="Ma J."/>
        </authorList>
    </citation>
    <scope>NUCLEOTIDE SEQUENCE [LARGE SCALE GENOMIC DNA]</scope>
    <source>
        <strain evidence="9 10">JCM 14969</strain>
    </source>
</reference>
<evidence type="ECO:0000256" key="3">
    <source>
        <dbReference type="ARBA" id="ARBA00022801"/>
    </source>
</evidence>
<evidence type="ECO:0000256" key="7">
    <source>
        <dbReference type="SAM" id="SignalP"/>
    </source>
</evidence>
<feature type="domain" description="Peptidase S8/S53" evidence="8">
    <location>
        <begin position="230"/>
        <end position="483"/>
    </location>
</feature>
<evidence type="ECO:0000256" key="1">
    <source>
        <dbReference type="ARBA" id="ARBA00011073"/>
    </source>
</evidence>
<keyword evidence="7" id="KW-0732">Signal</keyword>
<evidence type="ECO:0000313" key="10">
    <source>
        <dbReference type="Proteomes" id="UP001500393"/>
    </source>
</evidence>
<feature type="chain" id="PRO_5047320722" evidence="7">
    <location>
        <begin position="32"/>
        <end position="1146"/>
    </location>
</feature>
<dbReference type="EMBL" id="BAAAOS010000022">
    <property type="protein sequence ID" value="GAA1582668.1"/>
    <property type="molecule type" value="Genomic_DNA"/>
</dbReference>
<proteinExistence type="inferred from homology"/>
<sequence>MRVPDRRRRRFAICLAIAGVTMLCGALTGQAVPPPLPPGQTTNFGPLRVNGQQTELTLVTGDRVLVGPASGERPEINVIPARDPGRDVVTFHIEQVAGDIFVLPSDVAPLIGDMLDRGLFNVTRLVEEGYDDAHAPSLPLIVQHTSTATSQSYDSVGLQHVRALPSVQGMAVRAPRARAEELGAALDHPDRGPLAGVTRIWLDHKVHATALDPNLSQISAPEAWSAGFDGDGVTVAVLDTGVDTSHPDLAGKVVDEVDFTGSADAGDRVGHGTHVAATVAGSGIASDGGRKGVAFGADLLNVKVLDDDGVGLASQIIAGMEWAAARDARIASMSLGGGFTDGSDVLSQAVDALTASSGTLFVIAAGNDGPGQSTVTAPGAASAALTVGAVDANDALASFSGRGPRTGDLAMKPDITAPGVGIIQARAAGTSLGEPLNDLYTRASGTSMATPHVSGAAAILAEQHPDWSAARIKAMLEVTATVLPGLNVYQQGGGRLDIGNAISARIITDINNLDFGVSEAGTSGLSSKTVTLTNTGASKTTLNMAAAVVGPDGAAAPAGTVTVSPAQVVLDAGESGSITVTADPRGLAVGAYSGMLTATPDASGVSLHVPIGLVRDTPHVQLTVHMRDQGAPATGSVHLFNVDDASSLTGPPSTPVSGEVSMRVVPGHYAIASQIMRFNDDGSIDTSFSVFHDQIDVTEDTEITVDTTMASPIQAAVAGRVTKIDNVVANYLRTDAKGNWLQSFPLAGLNNPNLLKPSQVRVGQVGTATIGTASTYTQMRLIPADAAHGGVSPYAYDAVFRAPRFPNPATYRLSSTEVARFARVGESFRALGDGDPGRYFEARAPLPSEGFARVSIADELQVPLSRVDFVDPNPEVNWQQYVARYSGASEVEYTEPVVSYRPNEHHAETWFGAPLRPAGLAARSADLMLVEAGGPWLQLDPPSERIGDLIDSENRHQRQALVSSAQDLRLYRNGQLLANDPDGTQPLILVPVDPAPARYRIERTIGPIAQLPLSASSRTVWELTSSAPVSAPVDILPLLQVEYSIPLDISNRAAARLPLTIGLRVRQTVGAAASPVGTVNAWVSADDGASWTSIPTHEADGRFLALVPPGALPWGAKISVRVSASDAAGNTVEQTIIRAFAVRGRG</sequence>
<dbReference type="PANTHER" id="PTHR43806">
    <property type="entry name" value="PEPTIDASE S8"/>
    <property type="match status" value="1"/>
</dbReference>
<dbReference type="InterPro" id="IPR036852">
    <property type="entry name" value="Peptidase_S8/S53_dom_sf"/>
</dbReference>
<dbReference type="InterPro" id="IPR023827">
    <property type="entry name" value="Peptidase_S8_Asp-AS"/>
</dbReference>
<accession>A0ABN2DSC3</accession>
<organism evidence="9 10">
    <name type="scientific">Kribbella sancticallisti</name>
    <dbReference type="NCBI Taxonomy" id="460087"/>
    <lineage>
        <taxon>Bacteria</taxon>
        <taxon>Bacillati</taxon>
        <taxon>Actinomycetota</taxon>
        <taxon>Actinomycetes</taxon>
        <taxon>Propionibacteriales</taxon>
        <taxon>Kribbellaceae</taxon>
        <taxon>Kribbella</taxon>
    </lineage>
</organism>
<dbReference type="PRINTS" id="PR00723">
    <property type="entry name" value="SUBTILISIN"/>
</dbReference>
<protein>
    <submittedName>
        <fullName evidence="9">S8 family serine peptidase</fullName>
    </submittedName>
</protein>
<dbReference type="Gene3D" id="2.60.40.10">
    <property type="entry name" value="Immunoglobulins"/>
    <property type="match status" value="1"/>
</dbReference>
<dbReference type="PROSITE" id="PS00138">
    <property type="entry name" value="SUBTILASE_SER"/>
    <property type="match status" value="1"/>
</dbReference>
<feature type="active site" description="Charge relay system" evidence="5">
    <location>
        <position position="239"/>
    </location>
</feature>
<dbReference type="RefSeq" id="WP_344216099.1">
    <property type="nucleotide sequence ID" value="NZ_BAAAOS010000022.1"/>
</dbReference>
<dbReference type="SUPFAM" id="SSF52743">
    <property type="entry name" value="Subtilisin-like"/>
    <property type="match status" value="1"/>
</dbReference>
<dbReference type="InterPro" id="IPR000209">
    <property type="entry name" value="Peptidase_S8/S53_dom"/>
</dbReference>
<keyword evidence="4 5" id="KW-0720">Serine protease</keyword>
<dbReference type="PANTHER" id="PTHR43806:SF65">
    <property type="entry name" value="SERINE PROTEASE APRX"/>
    <property type="match status" value="1"/>
</dbReference>
<keyword evidence="10" id="KW-1185">Reference proteome</keyword>
<keyword evidence="3 5" id="KW-0378">Hydrolase</keyword>
<gene>
    <name evidence="9" type="ORF">GCM10009789_40590</name>
</gene>
<dbReference type="Pfam" id="PF00082">
    <property type="entry name" value="Peptidase_S8"/>
    <property type="match status" value="1"/>
</dbReference>
<dbReference type="PROSITE" id="PS00136">
    <property type="entry name" value="SUBTILASE_ASP"/>
    <property type="match status" value="1"/>
</dbReference>
<dbReference type="CDD" id="cd07487">
    <property type="entry name" value="Peptidases_S8_1"/>
    <property type="match status" value="1"/>
</dbReference>
<evidence type="ECO:0000259" key="8">
    <source>
        <dbReference type="Pfam" id="PF00082"/>
    </source>
</evidence>
<dbReference type="InterPro" id="IPR050131">
    <property type="entry name" value="Peptidase_S8_subtilisin-like"/>
</dbReference>
<evidence type="ECO:0000256" key="5">
    <source>
        <dbReference type="PROSITE-ProRule" id="PRU01240"/>
    </source>
</evidence>
<comment type="similarity">
    <text evidence="1 5 6">Belongs to the peptidase S8 family.</text>
</comment>
<evidence type="ECO:0000256" key="4">
    <source>
        <dbReference type="ARBA" id="ARBA00022825"/>
    </source>
</evidence>
<dbReference type="Gene3D" id="3.40.50.200">
    <property type="entry name" value="Peptidase S8/S53 domain"/>
    <property type="match status" value="1"/>
</dbReference>
<evidence type="ECO:0000313" key="9">
    <source>
        <dbReference type="EMBL" id="GAA1582668.1"/>
    </source>
</evidence>
<feature type="signal peptide" evidence="7">
    <location>
        <begin position="1"/>
        <end position="31"/>
    </location>
</feature>
<dbReference type="Proteomes" id="UP001500393">
    <property type="component" value="Unassembled WGS sequence"/>
</dbReference>
<comment type="caution">
    <text evidence="9">The sequence shown here is derived from an EMBL/GenBank/DDBJ whole genome shotgun (WGS) entry which is preliminary data.</text>
</comment>
<dbReference type="PROSITE" id="PS51892">
    <property type="entry name" value="SUBTILASE"/>
    <property type="match status" value="1"/>
</dbReference>